<protein>
    <submittedName>
        <fullName evidence="2">Uncharacterized protein</fullName>
    </submittedName>
</protein>
<evidence type="ECO:0000313" key="2">
    <source>
        <dbReference type="EMBL" id="GFS71794.1"/>
    </source>
</evidence>
<evidence type="ECO:0000256" key="1">
    <source>
        <dbReference type="SAM" id="MobiDB-lite"/>
    </source>
</evidence>
<name>A0A8X6MQ37_NEPPI</name>
<evidence type="ECO:0000313" key="3">
    <source>
        <dbReference type="Proteomes" id="UP000887013"/>
    </source>
</evidence>
<reference evidence="2" key="1">
    <citation type="submission" date="2020-08" db="EMBL/GenBank/DDBJ databases">
        <title>Multicomponent nature underlies the extraordinary mechanical properties of spider dragline silk.</title>
        <authorList>
            <person name="Kono N."/>
            <person name="Nakamura H."/>
            <person name="Mori M."/>
            <person name="Yoshida Y."/>
            <person name="Ohtoshi R."/>
            <person name="Malay A.D."/>
            <person name="Moran D.A.P."/>
            <person name="Tomita M."/>
            <person name="Numata K."/>
            <person name="Arakawa K."/>
        </authorList>
    </citation>
    <scope>NUCLEOTIDE SEQUENCE</scope>
</reference>
<feature type="region of interest" description="Disordered" evidence="1">
    <location>
        <begin position="199"/>
        <end position="235"/>
    </location>
</feature>
<dbReference type="Proteomes" id="UP000887013">
    <property type="component" value="Unassembled WGS sequence"/>
</dbReference>
<feature type="compositionally biased region" description="Basic residues" evidence="1">
    <location>
        <begin position="226"/>
        <end position="235"/>
    </location>
</feature>
<dbReference type="EMBL" id="BMAW01049666">
    <property type="protein sequence ID" value="GFS71794.1"/>
    <property type="molecule type" value="Genomic_DNA"/>
</dbReference>
<gene>
    <name evidence="2" type="ORF">NPIL_267741</name>
</gene>
<proteinExistence type="predicted"/>
<keyword evidence="3" id="KW-1185">Reference proteome</keyword>
<organism evidence="2 3">
    <name type="scientific">Nephila pilipes</name>
    <name type="common">Giant wood spider</name>
    <name type="synonym">Nephila maculata</name>
    <dbReference type="NCBI Taxonomy" id="299642"/>
    <lineage>
        <taxon>Eukaryota</taxon>
        <taxon>Metazoa</taxon>
        <taxon>Ecdysozoa</taxon>
        <taxon>Arthropoda</taxon>
        <taxon>Chelicerata</taxon>
        <taxon>Arachnida</taxon>
        <taxon>Araneae</taxon>
        <taxon>Araneomorphae</taxon>
        <taxon>Entelegynae</taxon>
        <taxon>Araneoidea</taxon>
        <taxon>Nephilidae</taxon>
        <taxon>Nephila</taxon>
    </lineage>
</organism>
<accession>A0A8X6MQ37</accession>
<sequence length="235" mass="26154">MMPDPSCTWAFQITSNSILGRLKRLNSQTLNHGKEEQDRARIAIATNVNVIGDARHERRPALSIHPIYHIVSNVGEAPISIRSDSIKDELCSSSFCLGSMLFCLRHNGCLPSCSCRPCGPSAFRTRPMHWTMVRQGSNAISPDASWKPHTSYPIPAGTQYILIRFKDLVLALDVLPETILNDSTAKWLSLGRFSEETLPPKKHTAFPPTPGAHTPVEERPASGKRPLAKKNYWKC</sequence>
<dbReference type="AlphaFoldDB" id="A0A8X6MQ37"/>
<comment type="caution">
    <text evidence="2">The sequence shown here is derived from an EMBL/GenBank/DDBJ whole genome shotgun (WGS) entry which is preliminary data.</text>
</comment>
<dbReference type="OrthoDB" id="6470480at2759"/>